<keyword evidence="1" id="KW-0812">Transmembrane</keyword>
<evidence type="ECO:0000313" key="2">
    <source>
        <dbReference type="Proteomes" id="UP000248484"/>
    </source>
</evidence>
<dbReference type="GO" id="GO:0008195">
    <property type="term" value="F:phosphatidate phosphatase activity"/>
    <property type="evidence" value="ECO:0007669"/>
    <property type="project" value="TreeGrafter"/>
</dbReference>
<dbReference type="OrthoDB" id="8907274at2759"/>
<dbReference type="PANTHER" id="PTHR10165">
    <property type="entry name" value="LIPID PHOSPHATE PHOSPHATASE"/>
    <property type="match status" value="1"/>
</dbReference>
<evidence type="ECO:0000256" key="1">
    <source>
        <dbReference type="SAM" id="Phobius"/>
    </source>
</evidence>
<dbReference type="PANTHER" id="PTHR10165:SF94">
    <property type="entry name" value="PHOSPHATIDIC ACID PHOSPHATASE TYPE 2D"/>
    <property type="match status" value="1"/>
</dbReference>
<dbReference type="GO" id="GO:0046839">
    <property type="term" value="P:phospholipid dephosphorylation"/>
    <property type="evidence" value="ECO:0007669"/>
    <property type="project" value="TreeGrafter"/>
</dbReference>
<dbReference type="InterPro" id="IPR043216">
    <property type="entry name" value="PAP-like"/>
</dbReference>
<dbReference type="Proteomes" id="UP000248484">
    <property type="component" value="Unplaced"/>
</dbReference>
<protein>
    <submittedName>
        <fullName evidence="3">Phospholipid phosphatase 3-like</fullName>
    </submittedName>
</protein>
<dbReference type="GO" id="GO:0005886">
    <property type="term" value="C:plasma membrane"/>
    <property type="evidence" value="ECO:0007669"/>
    <property type="project" value="TreeGrafter"/>
</dbReference>
<dbReference type="RefSeq" id="XP_007109452.3">
    <property type="nucleotide sequence ID" value="XM_007109390.3"/>
</dbReference>
<dbReference type="InParanoid" id="A0A2Y9EUP0"/>
<sequence>MEGTRLPILALSPKMTTRESPKVCNAQHGDRWPRRTLVNSDMTLTRGTLKKGFFCNDTTIQYPRVAHYIIEDSALIKMGFFISIFTISLGELIRVKRLQLSPPAFVSGTYTAMIYKQLGTFIFGGLASCSPTSIAKMTRKSFYSVDASIGMYSMVYLVLYVQASSWGQKIWLLQPTTQLLFLSLALFTGYIRVLDHGTTPMMPSSDSCREL</sequence>
<feature type="transmembrane region" description="Helical" evidence="1">
    <location>
        <begin position="175"/>
        <end position="194"/>
    </location>
</feature>
<accession>A0A2Y9EUP0</accession>
<keyword evidence="1" id="KW-1133">Transmembrane helix</keyword>
<evidence type="ECO:0000313" key="3">
    <source>
        <dbReference type="RefSeq" id="XP_007109452.3"/>
    </source>
</evidence>
<dbReference type="GeneID" id="102994990"/>
<organism evidence="2 3">
    <name type="scientific">Physeter macrocephalus</name>
    <name type="common">Sperm whale</name>
    <name type="synonym">Physeter catodon</name>
    <dbReference type="NCBI Taxonomy" id="9755"/>
    <lineage>
        <taxon>Eukaryota</taxon>
        <taxon>Metazoa</taxon>
        <taxon>Chordata</taxon>
        <taxon>Craniata</taxon>
        <taxon>Vertebrata</taxon>
        <taxon>Euteleostomi</taxon>
        <taxon>Mammalia</taxon>
        <taxon>Eutheria</taxon>
        <taxon>Laurasiatheria</taxon>
        <taxon>Artiodactyla</taxon>
        <taxon>Whippomorpha</taxon>
        <taxon>Cetacea</taxon>
        <taxon>Odontoceti</taxon>
        <taxon>Physeteridae</taxon>
        <taxon>Physeter</taxon>
    </lineage>
</organism>
<keyword evidence="2" id="KW-1185">Reference proteome</keyword>
<name>A0A2Y9EUP0_PHYMC</name>
<keyword evidence="1" id="KW-0472">Membrane</keyword>
<dbReference type="AlphaFoldDB" id="A0A2Y9EUP0"/>
<dbReference type="GO" id="GO:0007165">
    <property type="term" value="P:signal transduction"/>
    <property type="evidence" value="ECO:0007669"/>
    <property type="project" value="TreeGrafter"/>
</dbReference>
<feature type="transmembrane region" description="Helical" evidence="1">
    <location>
        <begin position="74"/>
        <end position="93"/>
    </location>
</feature>
<feature type="transmembrane region" description="Helical" evidence="1">
    <location>
        <begin position="142"/>
        <end position="163"/>
    </location>
</feature>
<dbReference type="GO" id="GO:0006644">
    <property type="term" value="P:phospholipid metabolic process"/>
    <property type="evidence" value="ECO:0007669"/>
    <property type="project" value="InterPro"/>
</dbReference>
<proteinExistence type="predicted"/>
<dbReference type="KEGG" id="pcad:102994990"/>
<reference evidence="3" key="1">
    <citation type="submission" date="2025-08" db="UniProtKB">
        <authorList>
            <consortium name="RefSeq"/>
        </authorList>
    </citation>
    <scope>IDENTIFICATION</scope>
    <source>
        <tissue evidence="3">Muscle</tissue>
    </source>
</reference>
<gene>
    <name evidence="3" type="primary">LOC102994990</name>
</gene>
<feature type="transmembrane region" description="Helical" evidence="1">
    <location>
        <begin position="113"/>
        <end position="130"/>
    </location>
</feature>